<dbReference type="GO" id="GO:0046657">
    <property type="term" value="P:folic acid catabolic process"/>
    <property type="evidence" value="ECO:0007669"/>
    <property type="project" value="TreeGrafter"/>
</dbReference>
<sequence>MNEHPVWSYVHRAQGDLHALSNAVWATPETCYAETRSAAAHVAELKRQGFTVTENIAGIPTAIMGEAGEGGPVIAFLGEYDALAGLSQIADLVERKPMEQGANGHGCGHNLLGSAAMLAAVAVRDWLRDTGTPGRVRYYGCPAEEGGAGKTFMVRDGAFADVDIAISWHPHSIPAVMLGSSLANARVDFSFTGRASHAAASPHLGRSALDAMELMNVGVNYLREHMPDSARIHYAIIDGGGISPNVVQGETKVRYVVRDKTAPEMLKLLARVRKVAQGAALMTETEVQDEVLAAVSNLIPNDPLCAAMQRNLDLLGPPPFDDLDRAYAARFQATMTEEDIATAYESVGMRPRADLALPDFVVPEGTPVPALAGSTDVADVSWVVPTVQLWGATYAIGTPFHSWQMVAQGKSPLALKGMTHAAAVMAATGVDAILDSDLRKRARDDLAARVGPQGYVCPLPSEAEPPVAAMAGK</sequence>
<dbReference type="InterPro" id="IPR036264">
    <property type="entry name" value="Bact_exopeptidase_dim_dom"/>
</dbReference>
<dbReference type="CDD" id="cd05673">
    <property type="entry name" value="M20_Acy1L2_AbgB"/>
    <property type="match status" value="1"/>
</dbReference>
<dbReference type="AlphaFoldDB" id="A0A1G7BZK0"/>
<dbReference type="InterPro" id="IPR017145">
    <property type="entry name" value="Aminobenzoyl-glu_utiliz_pB"/>
</dbReference>
<dbReference type="GO" id="GO:0016805">
    <property type="term" value="F:dipeptidase activity"/>
    <property type="evidence" value="ECO:0007669"/>
    <property type="project" value="TreeGrafter"/>
</dbReference>
<evidence type="ECO:0000313" key="2">
    <source>
        <dbReference type="EMBL" id="SDE32491.1"/>
    </source>
</evidence>
<protein>
    <submittedName>
        <fullName evidence="2">Aminobenzoyl-glutamate utilization protein B</fullName>
    </submittedName>
</protein>
<organism evidence="2 3">
    <name type="scientific">Ruegeria marina</name>
    <dbReference type="NCBI Taxonomy" id="639004"/>
    <lineage>
        <taxon>Bacteria</taxon>
        <taxon>Pseudomonadati</taxon>
        <taxon>Pseudomonadota</taxon>
        <taxon>Alphaproteobacteria</taxon>
        <taxon>Rhodobacterales</taxon>
        <taxon>Roseobacteraceae</taxon>
        <taxon>Ruegeria</taxon>
    </lineage>
</organism>
<keyword evidence="1" id="KW-0378">Hydrolase</keyword>
<dbReference type="InterPro" id="IPR002933">
    <property type="entry name" value="Peptidase_M20"/>
</dbReference>
<dbReference type="STRING" id="639004.SAMN04488239_11749"/>
<dbReference type="OrthoDB" id="9781032at2"/>
<dbReference type="SUPFAM" id="SSF55031">
    <property type="entry name" value="Bacterial exopeptidase dimerisation domain"/>
    <property type="match status" value="1"/>
</dbReference>
<keyword evidence="3" id="KW-1185">Reference proteome</keyword>
<evidence type="ECO:0000256" key="1">
    <source>
        <dbReference type="ARBA" id="ARBA00022801"/>
    </source>
</evidence>
<dbReference type="PANTHER" id="PTHR30575">
    <property type="entry name" value="PEPTIDASE M20"/>
    <property type="match status" value="1"/>
</dbReference>
<dbReference type="SUPFAM" id="SSF53187">
    <property type="entry name" value="Zn-dependent exopeptidases"/>
    <property type="match status" value="1"/>
</dbReference>
<dbReference type="Pfam" id="PF01546">
    <property type="entry name" value="Peptidase_M20"/>
    <property type="match status" value="1"/>
</dbReference>
<dbReference type="Gene3D" id="3.40.630.10">
    <property type="entry name" value="Zn peptidases"/>
    <property type="match status" value="1"/>
</dbReference>
<gene>
    <name evidence="2" type="ORF">SAMN04488239_11749</name>
</gene>
<reference evidence="3" key="1">
    <citation type="submission" date="2016-10" db="EMBL/GenBank/DDBJ databases">
        <authorList>
            <person name="Varghese N."/>
            <person name="Submissions S."/>
        </authorList>
    </citation>
    <scope>NUCLEOTIDE SEQUENCE [LARGE SCALE GENOMIC DNA]</scope>
    <source>
        <strain evidence="3">CGMCC 1.9108</strain>
    </source>
</reference>
<dbReference type="EMBL" id="FMZV01000017">
    <property type="protein sequence ID" value="SDE32491.1"/>
    <property type="molecule type" value="Genomic_DNA"/>
</dbReference>
<proteinExistence type="predicted"/>
<dbReference type="NCBIfam" id="TIGR01891">
    <property type="entry name" value="amidohydrolases"/>
    <property type="match status" value="1"/>
</dbReference>
<dbReference type="GO" id="GO:0005737">
    <property type="term" value="C:cytoplasm"/>
    <property type="evidence" value="ECO:0007669"/>
    <property type="project" value="TreeGrafter"/>
</dbReference>
<dbReference type="InterPro" id="IPR017439">
    <property type="entry name" value="Amidohydrolase"/>
</dbReference>
<dbReference type="FunFam" id="3.30.70.360:FF:000004">
    <property type="entry name" value="Peptidase M20 domain-containing protein 2"/>
    <property type="match status" value="1"/>
</dbReference>
<evidence type="ECO:0000313" key="3">
    <source>
        <dbReference type="Proteomes" id="UP000199628"/>
    </source>
</evidence>
<dbReference type="RefSeq" id="WP_093035887.1">
    <property type="nucleotide sequence ID" value="NZ_FMZV01000017.1"/>
</dbReference>
<accession>A0A1G7BZK0</accession>
<dbReference type="GO" id="GO:0071713">
    <property type="term" value="F:para-aminobenzoyl-glutamate hydrolase activity"/>
    <property type="evidence" value="ECO:0007669"/>
    <property type="project" value="TreeGrafter"/>
</dbReference>
<dbReference type="PANTHER" id="PTHR30575:SF0">
    <property type="entry name" value="XAA-ARG DIPEPTIDASE"/>
    <property type="match status" value="1"/>
</dbReference>
<dbReference type="InterPro" id="IPR052030">
    <property type="entry name" value="Peptidase_M20/M20A_hydrolases"/>
</dbReference>
<dbReference type="PIRSF" id="PIRSF037227">
    <property type="entry name" value="Aminobenzoyl-glu_utiliz_pB"/>
    <property type="match status" value="1"/>
</dbReference>
<dbReference type="Proteomes" id="UP000199628">
    <property type="component" value="Unassembled WGS sequence"/>
</dbReference>
<dbReference type="Gene3D" id="3.30.70.360">
    <property type="match status" value="1"/>
</dbReference>
<name>A0A1G7BZK0_9RHOB</name>